<evidence type="ECO:0000313" key="2">
    <source>
        <dbReference type="EMBL" id="MDM7858159.1"/>
    </source>
</evidence>
<organism evidence="2 3">
    <name type="scientific">Thiopseudomonas acetoxidans</name>
    <dbReference type="NCBI Taxonomy" id="3041622"/>
    <lineage>
        <taxon>Bacteria</taxon>
        <taxon>Pseudomonadati</taxon>
        <taxon>Pseudomonadota</taxon>
        <taxon>Gammaproteobacteria</taxon>
        <taxon>Pseudomonadales</taxon>
        <taxon>Pseudomonadaceae</taxon>
        <taxon>Thiopseudomonas</taxon>
    </lineage>
</organism>
<dbReference type="Gene3D" id="2.30.30.40">
    <property type="entry name" value="SH3 Domains"/>
    <property type="match status" value="1"/>
</dbReference>
<comment type="caution">
    <text evidence="2">The sequence shown here is derived from an EMBL/GenBank/DDBJ whole genome shotgun (WGS) entry which is preliminary data.</text>
</comment>
<sequence length="175" mass="18466">MKFRLQTLTLSCALMGGLVISTNTFAETLLSDQDLLAEPSPKAAAAGQGKKGQEVSVLAKKGFWVQVKAGEVVGWTKLNNVKAESSSVGLASLETGRQASGNIVSTSGVRGLDGGDLEKAQPNPEEFAKLVAFMESKDSAAAFAKAGKLQTRTLDYVQTGTQAKSKKSSSWLKRK</sequence>
<evidence type="ECO:0000256" key="1">
    <source>
        <dbReference type="SAM" id="SignalP"/>
    </source>
</evidence>
<dbReference type="Proteomes" id="UP001241056">
    <property type="component" value="Unassembled WGS sequence"/>
</dbReference>
<protein>
    <recommendedName>
        <fullName evidence="4">SH3b domain-containing protein</fullName>
    </recommendedName>
</protein>
<dbReference type="RefSeq" id="WP_289410820.1">
    <property type="nucleotide sequence ID" value="NZ_JAUCDY010000008.1"/>
</dbReference>
<proteinExistence type="predicted"/>
<name>A0ABT7SPP6_9GAMM</name>
<keyword evidence="3" id="KW-1185">Reference proteome</keyword>
<accession>A0ABT7SPP6</accession>
<feature type="chain" id="PRO_5046469832" description="SH3b domain-containing protein" evidence="1">
    <location>
        <begin position="27"/>
        <end position="175"/>
    </location>
</feature>
<evidence type="ECO:0000313" key="3">
    <source>
        <dbReference type="Proteomes" id="UP001241056"/>
    </source>
</evidence>
<keyword evidence="1" id="KW-0732">Signal</keyword>
<dbReference type="EMBL" id="JAUCDY010000008">
    <property type="protein sequence ID" value="MDM7858159.1"/>
    <property type="molecule type" value="Genomic_DNA"/>
</dbReference>
<evidence type="ECO:0008006" key="4">
    <source>
        <dbReference type="Google" id="ProtNLM"/>
    </source>
</evidence>
<reference evidence="2 3" key="1">
    <citation type="submission" date="2023-06" db="EMBL/GenBank/DDBJ databases">
        <title>Thiopseudomonas sp. CY1220 draft genome sequence.</title>
        <authorList>
            <person name="Zhao G."/>
            <person name="An M."/>
        </authorList>
    </citation>
    <scope>NUCLEOTIDE SEQUENCE [LARGE SCALE GENOMIC DNA]</scope>
    <source>
        <strain evidence="2 3">CY1220</strain>
    </source>
</reference>
<feature type="signal peptide" evidence="1">
    <location>
        <begin position="1"/>
        <end position="26"/>
    </location>
</feature>
<gene>
    <name evidence="2" type="ORF">QEZ41_07695</name>
</gene>